<evidence type="ECO:0008006" key="3">
    <source>
        <dbReference type="Google" id="ProtNLM"/>
    </source>
</evidence>
<name>A0A0F9PRE0_9ZZZZ</name>
<keyword evidence="1" id="KW-0175">Coiled coil</keyword>
<accession>A0A0F9PRE0</accession>
<sequence>TDIIDTDRGYVCRNCGIVLEVQKLQYDRPYNDNIVQYAIELGTTQIGTKRERLISPDSRRLDRLNRYNLVVDNEKAEIEKARAEIGTLFSNLNISEYKDLKDMVLEKFKQIRPKLRKRTKYRNTEKLVSVITYLCLKLRNIPINPYELIDASKITKIELNDFILQVRLFLPEYATRNRVKNIRSRIYELSEHFELGMEFYNLAQNILDKLWNGIKDTTDNVVAGLVSSISMLCSYKGKVSISAICTHLGIMMSTVQAQVKKKIFERFRVKGFISLIKSSDILVKIMEKLGLIGENKIEIQEEVATSGRVEIVIGNASEIFNENNNDDYYYFAVRGEDNTSIIITLKINDLALDLKSEKNPEVQNNNLLDFELYKYYCSKGPPKIEP</sequence>
<feature type="coiled-coil region" evidence="1">
    <location>
        <begin position="64"/>
        <end position="91"/>
    </location>
</feature>
<reference evidence="2" key="1">
    <citation type="journal article" date="2015" name="Nature">
        <title>Complex archaea that bridge the gap between prokaryotes and eukaryotes.</title>
        <authorList>
            <person name="Spang A."/>
            <person name="Saw J.H."/>
            <person name="Jorgensen S.L."/>
            <person name="Zaremba-Niedzwiedzka K."/>
            <person name="Martijn J."/>
            <person name="Lind A.E."/>
            <person name="van Eijk R."/>
            <person name="Schleper C."/>
            <person name="Guy L."/>
            <person name="Ettema T.J."/>
        </authorList>
    </citation>
    <scope>NUCLEOTIDE SEQUENCE</scope>
</reference>
<dbReference type="AlphaFoldDB" id="A0A0F9PRE0"/>
<proteinExistence type="predicted"/>
<organism evidence="2">
    <name type="scientific">marine sediment metagenome</name>
    <dbReference type="NCBI Taxonomy" id="412755"/>
    <lineage>
        <taxon>unclassified sequences</taxon>
        <taxon>metagenomes</taxon>
        <taxon>ecological metagenomes</taxon>
    </lineage>
</organism>
<evidence type="ECO:0000313" key="2">
    <source>
        <dbReference type="EMBL" id="KKN34295.1"/>
    </source>
</evidence>
<dbReference type="EMBL" id="LAZR01002115">
    <property type="protein sequence ID" value="KKN34295.1"/>
    <property type="molecule type" value="Genomic_DNA"/>
</dbReference>
<dbReference type="Gene3D" id="1.10.472.170">
    <property type="match status" value="1"/>
</dbReference>
<evidence type="ECO:0000256" key="1">
    <source>
        <dbReference type="SAM" id="Coils"/>
    </source>
</evidence>
<protein>
    <recommendedName>
        <fullName evidence="3">TFIIB-type domain-containing protein</fullName>
    </recommendedName>
</protein>
<comment type="caution">
    <text evidence="2">The sequence shown here is derived from an EMBL/GenBank/DDBJ whole genome shotgun (WGS) entry which is preliminary data.</text>
</comment>
<gene>
    <name evidence="2" type="ORF">LCGC14_0795250</name>
</gene>
<feature type="non-terminal residue" evidence="2">
    <location>
        <position position="1"/>
    </location>
</feature>